<sequence length="360" mass="41174">MHLIMLGVMRKLLNLWLSKGPISVRLPGRQVSEVNELLLSLKSCIPTVIEEYTNENFNRKKKLSKDVFTPKEKYQSQPSKKKRSLSPAPMFEESLDNEHDTTSNDLLWAQQKHVSTLTSTSKNQILNICEDNSLSPKTSPFLTKTADICDDNLTLVTDFDELLFQSTPKSDELVQLQHSNTNNDVEFVSFVKSSLINLKYDVKLLSYSIDSLKTIIQTIEMNTSHISSNSVQQNIIDIQELKWPISNTTQLDEIEQLLMDTNIKNNEVRMLARLVGKSISESVRRMMSRMCEDSFLQNYSFLGFKGKSEFYGLSCCQLLFDAIRKEKKFSTTPDHEISTVVAKWDLTGFQKKKSYPSANN</sequence>
<dbReference type="PANTHER" id="PTHR34153:SF2">
    <property type="entry name" value="SI:CH211-262H13.3-RELATED"/>
    <property type="match status" value="1"/>
</dbReference>
<evidence type="ECO:0000313" key="3">
    <source>
        <dbReference type="EMBL" id="KAE9536157.1"/>
    </source>
</evidence>
<accession>A0A6G0TNG3</accession>
<evidence type="ECO:0000259" key="2">
    <source>
        <dbReference type="Pfam" id="PF16064"/>
    </source>
</evidence>
<comment type="caution">
    <text evidence="3">The sequence shown here is derived from an EMBL/GenBank/DDBJ whole genome shotgun (WGS) entry which is preliminary data.</text>
</comment>
<name>A0A6G0TNG3_APHGL</name>
<dbReference type="Pfam" id="PF16064">
    <property type="entry name" value="DUF4806"/>
    <property type="match status" value="1"/>
</dbReference>
<keyword evidence="4" id="KW-1185">Reference proteome</keyword>
<dbReference type="Proteomes" id="UP000475862">
    <property type="component" value="Unassembled WGS sequence"/>
</dbReference>
<dbReference type="OrthoDB" id="6626524at2759"/>
<dbReference type="EMBL" id="VYZN01000024">
    <property type="protein sequence ID" value="KAE9536157.1"/>
    <property type="molecule type" value="Genomic_DNA"/>
</dbReference>
<reference evidence="3 4" key="1">
    <citation type="submission" date="2019-08" db="EMBL/GenBank/DDBJ databases">
        <title>The genome of the soybean aphid Biotype 1, its phylome, world population structure and adaptation to the North American continent.</title>
        <authorList>
            <person name="Giordano R."/>
            <person name="Donthu R.K."/>
            <person name="Hernandez A.G."/>
            <person name="Wright C.L."/>
            <person name="Zimin A.V."/>
        </authorList>
    </citation>
    <scope>NUCLEOTIDE SEQUENCE [LARGE SCALE GENOMIC DNA]</scope>
    <source>
        <tissue evidence="3">Whole aphids</tissue>
    </source>
</reference>
<gene>
    <name evidence="3" type="ORF">AGLY_007380</name>
</gene>
<evidence type="ECO:0000256" key="1">
    <source>
        <dbReference type="SAM" id="MobiDB-lite"/>
    </source>
</evidence>
<proteinExistence type="predicted"/>
<evidence type="ECO:0000313" key="4">
    <source>
        <dbReference type="Proteomes" id="UP000475862"/>
    </source>
</evidence>
<feature type="region of interest" description="Disordered" evidence="1">
    <location>
        <begin position="68"/>
        <end position="88"/>
    </location>
</feature>
<dbReference type="PANTHER" id="PTHR34153">
    <property type="entry name" value="SI:CH211-262H13.3-RELATED-RELATED"/>
    <property type="match status" value="1"/>
</dbReference>
<organism evidence="3 4">
    <name type="scientific">Aphis glycines</name>
    <name type="common">Soybean aphid</name>
    <dbReference type="NCBI Taxonomy" id="307491"/>
    <lineage>
        <taxon>Eukaryota</taxon>
        <taxon>Metazoa</taxon>
        <taxon>Ecdysozoa</taxon>
        <taxon>Arthropoda</taxon>
        <taxon>Hexapoda</taxon>
        <taxon>Insecta</taxon>
        <taxon>Pterygota</taxon>
        <taxon>Neoptera</taxon>
        <taxon>Paraneoptera</taxon>
        <taxon>Hemiptera</taxon>
        <taxon>Sternorrhyncha</taxon>
        <taxon>Aphidomorpha</taxon>
        <taxon>Aphidoidea</taxon>
        <taxon>Aphididae</taxon>
        <taxon>Aphidini</taxon>
        <taxon>Aphis</taxon>
        <taxon>Aphis</taxon>
    </lineage>
</organism>
<dbReference type="AlphaFoldDB" id="A0A6G0TNG3"/>
<feature type="domain" description="DUF4806" evidence="2">
    <location>
        <begin position="240"/>
        <end position="308"/>
    </location>
</feature>
<dbReference type="InterPro" id="IPR032071">
    <property type="entry name" value="DUF4806"/>
</dbReference>
<protein>
    <recommendedName>
        <fullName evidence="2">DUF4806 domain-containing protein</fullName>
    </recommendedName>
</protein>